<evidence type="ECO:0000313" key="2">
    <source>
        <dbReference type="Proteomes" id="UP000193218"/>
    </source>
</evidence>
<dbReference type="RefSeq" id="XP_021874716.1">
    <property type="nucleotide sequence ID" value="XM_022012542.1"/>
</dbReference>
<dbReference type="Proteomes" id="UP000193218">
    <property type="component" value="Unassembled WGS sequence"/>
</dbReference>
<dbReference type="EMBL" id="NBSH01000001">
    <property type="protein sequence ID" value="ORX41037.1"/>
    <property type="molecule type" value="Genomic_DNA"/>
</dbReference>
<proteinExistence type="predicted"/>
<accession>A0A1Y1UTU2</accession>
<reference evidence="1 2" key="1">
    <citation type="submission" date="2017-03" db="EMBL/GenBank/DDBJ databases">
        <title>Widespread Adenine N6-methylation of Active Genes in Fungi.</title>
        <authorList>
            <consortium name="DOE Joint Genome Institute"/>
            <person name="Mondo S.J."/>
            <person name="Dannebaum R.O."/>
            <person name="Kuo R.C."/>
            <person name="Louie K.B."/>
            <person name="Bewick A.J."/>
            <person name="Labutti K."/>
            <person name="Haridas S."/>
            <person name="Kuo A."/>
            <person name="Salamov A."/>
            <person name="Ahrendt S.R."/>
            <person name="Lau R."/>
            <person name="Bowen B.P."/>
            <person name="Lipzen A."/>
            <person name="Sullivan W."/>
            <person name="Andreopoulos W.B."/>
            <person name="Clum A."/>
            <person name="Lindquist E."/>
            <person name="Daum C."/>
            <person name="Northen T.R."/>
            <person name="Ramamoorthy G."/>
            <person name="Schmitz R.J."/>
            <person name="Gryganskyi A."/>
            <person name="Culley D."/>
            <person name="Magnuson J."/>
            <person name="James T.Y."/>
            <person name="O'Malley M.A."/>
            <person name="Stajich J.E."/>
            <person name="Spatafora J.W."/>
            <person name="Visel A."/>
            <person name="Grigoriev I.V."/>
        </authorList>
    </citation>
    <scope>NUCLEOTIDE SEQUENCE [LARGE SCALE GENOMIC DNA]</scope>
    <source>
        <strain evidence="1 2">NRRL Y-17943</strain>
    </source>
</reference>
<keyword evidence="2" id="KW-1185">Reference proteome</keyword>
<organism evidence="1 2">
    <name type="scientific">Kockovaella imperatae</name>
    <dbReference type="NCBI Taxonomy" id="4999"/>
    <lineage>
        <taxon>Eukaryota</taxon>
        <taxon>Fungi</taxon>
        <taxon>Dikarya</taxon>
        <taxon>Basidiomycota</taxon>
        <taxon>Agaricomycotina</taxon>
        <taxon>Tremellomycetes</taxon>
        <taxon>Tremellales</taxon>
        <taxon>Cuniculitremaceae</taxon>
        <taxon>Kockovaella</taxon>
    </lineage>
</organism>
<gene>
    <name evidence="1" type="ORF">BD324DRAFT_34683</name>
</gene>
<dbReference type="GeneID" id="33554350"/>
<dbReference type="AlphaFoldDB" id="A0A1Y1UTU2"/>
<comment type="caution">
    <text evidence="1">The sequence shown here is derived from an EMBL/GenBank/DDBJ whole genome shotgun (WGS) entry which is preliminary data.</text>
</comment>
<protein>
    <submittedName>
        <fullName evidence="1">Uncharacterized protein</fullName>
    </submittedName>
</protein>
<dbReference type="InParanoid" id="A0A1Y1UTU2"/>
<name>A0A1Y1UTU2_9TREE</name>
<sequence>MVSFMHEFGLHNGSAANHWLTRRYATRNQKQVLMKSGLKLLIDVEINGFRCLATDIMCTGKAVAVATGQCEFIRLDPCQFCFAMGYIDDLLNSTQARSGNTSYPYQQRPKTPFQGFRADVSWESAEGVNDDARSYEESIPDEWREAGQGTSTYWESAGYGNTQETRHEVNSQDSAVVVDAILGMDLSTMRALGSTLSSIYDTLKSGDPGILSRRLVAGVDKLQSALSGSGLILAPENTYDRGMRALSDNSKYQNRLLDMDRRLSVAESQVAANRNLAGYWEDTHSKSVKSRFGVRT</sequence>
<evidence type="ECO:0000313" key="1">
    <source>
        <dbReference type="EMBL" id="ORX41037.1"/>
    </source>
</evidence>